<dbReference type="GO" id="GO:0005975">
    <property type="term" value="P:carbohydrate metabolic process"/>
    <property type="evidence" value="ECO:0007669"/>
    <property type="project" value="InterPro"/>
</dbReference>
<dbReference type="KEGG" id="pseg:D3H65_26845"/>
<feature type="domain" description="Glycoside hydrolase family 2 immunoglobulin-like beta-sandwich" evidence="4">
    <location>
        <begin position="190"/>
        <end position="294"/>
    </location>
</feature>
<evidence type="ECO:0000259" key="5">
    <source>
        <dbReference type="Pfam" id="PF02836"/>
    </source>
</evidence>
<dbReference type="InterPro" id="IPR006103">
    <property type="entry name" value="Glyco_hydro_2_cat"/>
</dbReference>
<evidence type="ECO:0000256" key="1">
    <source>
        <dbReference type="ARBA" id="ARBA00007401"/>
    </source>
</evidence>
<dbReference type="Proteomes" id="UP000263900">
    <property type="component" value="Chromosome"/>
</dbReference>
<proteinExistence type="inferred from homology"/>
<dbReference type="InterPro" id="IPR006104">
    <property type="entry name" value="Glyco_hydro_2_N"/>
</dbReference>
<dbReference type="InterPro" id="IPR021720">
    <property type="entry name" value="Malectin_dom"/>
</dbReference>
<accession>A0A3B7MU39</accession>
<dbReference type="Gene3D" id="3.20.20.80">
    <property type="entry name" value="Glycosidases"/>
    <property type="match status" value="1"/>
</dbReference>
<dbReference type="InterPro" id="IPR006102">
    <property type="entry name" value="Ig-like_GH2"/>
</dbReference>
<dbReference type="InterPro" id="IPR006101">
    <property type="entry name" value="Glyco_hydro_2"/>
</dbReference>
<dbReference type="InterPro" id="IPR017853">
    <property type="entry name" value="GH"/>
</dbReference>
<dbReference type="InterPro" id="IPR008979">
    <property type="entry name" value="Galactose-bd-like_sf"/>
</dbReference>
<protein>
    <submittedName>
        <fullName evidence="9">DUF4982 domain-containing protein</fullName>
    </submittedName>
</protein>
<evidence type="ECO:0000259" key="6">
    <source>
        <dbReference type="Pfam" id="PF02837"/>
    </source>
</evidence>
<keyword evidence="10" id="KW-1185">Reference proteome</keyword>
<name>A0A3B7MU39_9BACT</name>
<dbReference type="OrthoDB" id="9801077at2"/>
<dbReference type="Pfam" id="PF02836">
    <property type="entry name" value="Glyco_hydro_2_C"/>
    <property type="match status" value="1"/>
</dbReference>
<dbReference type="AlphaFoldDB" id="A0A3B7MU39"/>
<evidence type="ECO:0000259" key="8">
    <source>
        <dbReference type="Pfam" id="PF16355"/>
    </source>
</evidence>
<dbReference type="Pfam" id="PF00703">
    <property type="entry name" value="Glyco_hydro_2"/>
    <property type="match status" value="1"/>
</dbReference>
<dbReference type="SUPFAM" id="SSF49303">
    <property type="entry name" value="beta-Galactosidase/glucuronidase domain"/>
    <property type="match status" value="1"/>
</dbReference>
<evidence type="ECO:0000259" key="7">
    <source>
        <dbReference type="Pfam" id="PF11721"/>
    </source>
</evidence>
<evidence type="ECO:0000256" key="2">
    <source>
        <dbReference type="ARBA" id="ARBA00022801"/>
    </source>
</evidence>
<dbReference type="PANTHER" id="PTHR42732:SF1">
    <property type="entry name" value="BETA-MANNOSIDASE"/>
    <property type="match status" value="1"/>
</dbReference>
<feature type="domain" description="Malectin" evidence="7">
    <location>
        <begin position="761"/>
        <end position="867"/>
    </location>
</feature>
<evidence type="ECO:0000256" key="3">
    <source>
        <dbReference type="ARBA" id="ARBA00023295"/>
    </source>
</evidence>
<dbReference type="SUPFAM" id="SSF49785">
    <property type="entry name" value="Galactose-binding domain-like"/>
    <property type="match status" value="1"/>
</dbReference>
<keyword evidence="2" id="KW-0378">Hydrolase</keyword>
<dbReference type="EMBL" id="CP032157">
    <property type="protein sequence ID" value="AXY77377.1"/>
    <property type="molecule type" value="Genomic_DNA"/>
</dbReference>
<dbReference type="PANTHER" id="PTHR42732">
    <property type="entry name" value="BETA-GALACTOSIDASE"/>
    <property type="match status" value="1"/>
</dbReference>
<dbReference type="GO" id="GO:0004553">
    <property type="term" value="F:hydrolase activity, hydrolyzing O-glycosyl compounds"/>
    <property type="evidence" value="ECO:0007669"/>
    <property type="project" value="InterPro"/>
</dbReference>
<keyword evidence="3" id="KW-0326">Glycosidase</keyword>
<dbReference type="PRINTS" id="PR00132">
    <property type="entry name" value="GLHYDRLASE2"/>
</dbReference>
<dbReference type="Pfam" id="PF16355">
    <property type="entry name" value="DUF4982"/>
    <property type="match status" value="1"/>
</dbReference>
<comment type="similarity">
    <text evidence="1">Belongs to the glycosyl hydrolase 2 family.</text>
</comment>
<dbReference type="Pfam" id="PF02837">
    <property type="entry name" value="Glyco_hydro_2_N"/>
    <property type="match status" value="1"/>
</dbReference>
<dbReference type="InterPro" id="IPR036156">
    <property type="entry name" value="Beta-gal/glucu_dom_sf"/>
</dbReference>
<gene>
    <name evidence="9" type="ORF">D3H65_26845</name>
</gene>
<evidence type="ECO:0000259" key="4">
    <source>
        <dbReference type="Pfam" id="PF00703"/>
    </source>
</evidence>
<organism evidence="9 10">
    <name type="scientific">Paraflavitalea soli</name>
    <dbReference type="NCBI Taxonomy" id="2315862"/>
    <lineage>
        <taxon>Bacteria</taxon>
        <taxon>Pseudomonadati</taxon>
        <taxon>Bacteroidota</taxon>
        <taxon>Chitinophagia</taxon>
        <taxon>Chitinophagales</taxon>
        <taxon>Chitinophagaceae</taxon>
        <taxon>Paraflavitalea</taxon>
    </lineage>
</organism>
<evidence type="ECO:0000313" key="10">
    <source>
        <dbReference type="Proteomes" id="UP000263900"/>
    </source>
</evidence>
<dbReference type="InterPro" id="IPR013783">
    <property type="entry name" value="Ig-like_fold"/>
</dbReference>
<feature type="domain" description="DUF4982" evidence="8">
    <location>
        <begin position="633"/>
        <end position="685"/>
    </location>
</feature>
<dbReference type="Pfam" id="PF11721">
    <property type="entry name" value="Malectin"/>
    <property type="match status" value="1"/>
</dbReference>
<dbReference type="InterPro" id="IPR051913">
    <property type="entry name" value="GH2_Domain-Containing"/>
</dbReference>
<dbReference type="Gene3D" id="2.60.40.10">
    <property type="entry name" value="Immunoglobulins"/>
    <property type="match status" value="2"/>
</dbReference>
<dbReference type="SUPFAM" id="SSF51445">
    <property type="entry name" value="(Trans)glycosidases"/>
    <property type="match status" value="1"/>
</dbReference>
<dbReference type="Gene3D" id="2.60.120.260">
    <property type="entry name" value="Galactose-binding domain-like"/>
    <property type="match status" value="1"/>
</dbReference>
<feature type="domain" description="Glycosyl hydrolases family 2 sugar binding" evidence="6">
    <location>
        <begin position="60"/>
        <end position="172"/>
    </location>
</feature>
<reference evidence="9 10" key="1">
    <citation type="submission" date="2018-09" db="EMBL/GenBank/DDBJ databases">
        <title>Genome sequencing of strain 6GH32-13.</title>
        <authorList>
            <person name="Weon H.-Y."/>
            <person name="Heo J."/>
            <person name="Kwon S.-W."/>
        </authorList>
    </citation>
    <scope>NUCLEOTIDE SEQUENCE [LARGE SCALE GENOMIC DNA]</scope>
    <source>
        <strain evidence="9 10">5GH32-13</strain>
    </source>
</reference>
<evidence type="ECO:0000313" key="9">
    <source>
        <dbReference type="EMBL" id="AXY77377.1"/>
    </source>
</evidence>
<dbReference type="Gene3D" id="2.60.120.430">
    <property type="entry name" value="Galactose-binding lectin"/>
    <property type="match status" value="1"/>
</dbReference>
<dbReference type="InterPro" id="IPR032311">
    <property type="entry name" value="DUF4982"/>
</dbReference>
<sequence>MFITTQLIAQTGTPAARTAITINEAWSFSKAPTGITNIAQVPQAGWQSVNIPHTWNATDVMDDEPGYYRGNGWYKKKLTINNTWKAKKVYLYFEGANQETEVWINGQIAGRHIGGYTGFYIPVSQWLQFDGKENLNEIVVRVNNSHNENIPPLTADFTFYGGIYRDCWLVTTEPLHFSLADHGSTGIFLTTPQVSAENASVQVNGAIANETGADKKVQVTTTVSDKTGKAVGTVSSTITVKKNSEAAFRQDIKSIVNPQLWTPDHPYCYTASTTIKDAKTGTVADQLTNTLGFRWFSFDADKGFFLNGNPYKLIGSSRHQDYKDLGNAVPDELARRDVQLLKQMGGNFLRIAHYPQDPAILQACDQLGILTSVEIPVVNEITESDTFTRNCANMQVEMIRQNFNHPSIIIWCYMNETLLRPHFNNDKPRQEIYFSNVAKLARTLDSITRKEDPSRYTMLVNHGDFNRYKTVGLTDIPMIVGWNLYSGWYGGSLTDFPAFLERHHKELSTKPLMVTEYGADADPRIRSLHPVRFDKSVEYTTAFHQYYLTEMLKRPFVAGAMLWNLADFNSETREETMPHINNKGLLTWDRTPKDPWYFYQAILRKEPFLKITSGYWKLRGGVADSNALVCNQPVQVAANLDEVELFMNGKSMGTKKVENGLAQWSVPFVDGTNDIVVRGTKEGKPYTDQLTVNFQLQPYRLDNEQLPFSQLNILLGADRYFIDEQRQQFWLPDQPYRPGSWGHIGGKPFKIANGGRLPYGTDKNIVGTDDDPIYQTQQTGIEQYRLDVPSGEYEITLHFAELLGGTVKGLPYNLSADTRKEDEVQRSFHVLVNNTPVLENFNIARQYGVARAVAKKVRITVTGQQGIIIAFTPITGEPVLNAIQVTKL</sequence>
<feature type="domain" description="Glycoside hydrolase family 2 catalytic" evidence="5">
    <location>
        <begin position="301"/>
        <end position="595"/>
    </location>
</feature>